<dbReference type="AlphaFoldDB" id="A0A380TCY3"/>
<proteinExistence type="predicted"/>
<sequence length="197" mass="21914">MLGRLFKKQPKPAPKLFLVAQLNARLQPMHRGEFFEDPLDVELKKSQLGEVSGGGTLQTPGGEIEYCDIEIELSGDPSAAERLVISTLEALGAPKGSKLHLEGKDRKVPFGTSEGLAVYLNGTDLPDDVYKECDSNFVYSELDRLLEGEGRVLSYWQGPTETAFYAYGRSFETMHHRLAEFLATYPLCQRCRVVQVA</sequence>
<dbReference type="EMBL" id="UIDG01000135">
    <property type="protein sequence ID" value="SUS05871.1"/>
    <property type="molecule type" value="Genomic_DNA"/>
</dbReference>
<name>A0A380TCY3_9ZZZZ</name>
<protein>
    <submittedName>
        <fullName evidence="1">Uncharacterized protein</fullName>
    </submittedName>
</protein>
<reference evidence="1" key="1">
    <citation type="submission" date="2018-07" db="EMBL/GenBank/DDBJ databases">
        <authorList>
            <person name="Quirk P.G."/>
            <person name="Krulwich T.A."/>
        </authorList>
    </citation>
    <scope>NUCLEOTIDE SEQUENCE</scope>
</reference>
<evidence type="ECO:0000313" key="1">
    <source>
        <dbReference type="EMBL" id="SUS05871.1"/>
    </source>
</evidence>
<organism evidence="1">
    <name type="scientific">metagenome</name>
    <dbReference type="NCBI Taxonomy" id="256318"/>
    <lineage>
        <taxon>unclassified sequences</taxon>
        <taxon>metagenomes</taxon>
    </lineage>
</organism>
<gene>
    <name evidence="1" type="ORF">DF3PB_220008</name>
</gene>
<accession>A0A380TCY3</accession>